<reference evidence="1" key="1">
    <citation type="journal article" date="2023" name="G3 (Bethesda)">
        <title>A reference genome for the long-term kleptoplast-retaining sea slug Elysia crispata morphotype clarki.</title>
        <authorList>
            <person name="Eastman K.E."/>
            <person name="Pendleton A.L."/>
            <person name="Shaikh M.A."/>
            <person name="Suttiyut T."/>
            <person name="Ogas R."/>
            <person name="Tomko P."/>
            <person name="Gavelis G."/>
            <person name="Widhalm J.R."/>
            <person name="Wisecaver J.H."/>
        </authorList>
    </citation>
    <scope>NUCLEOTIDE SEQUENCE</scope>
    <source>
        <strain evidence="1">ECLA1</strain>
    </source>
</reference>
<dbReference type="AlphaFoldDB" id="A0AAE0Z5J0"/>
<gene>
    <name evidence="1" type="ORF">RRG08_021102</name>
</gene>
<proteinExistence type="predicted"/>
<protein>
    <submittedName>
        <fullName evidence="1">Uncharacterized protein</fullName>
    </submittedName>
</protein>
<dbReference type="Proteomes" id="UP001283361">
    <property type="component" value="Unassembled WGS sequence"/>
</dbReference>
<accession>A0AAE0Z5J0</accession>
<evidence type="ECO:0000313" key="2">
    <source>
        <dbReference type="Proteomes" id="UP001283361"/>
    </source>
</evidence>
<comment type="caution">
    <text evidence="1">The sequence shown here is derived from an EMBL/GenBank/DDBJ whole genome shotgun (WGS) entry which is preliminary data.</text>
</comment>
<sequence>MSRETTLNSNKSTMDHFLQEIVSSLDQYIDLLAPSSPLHVRVVLETMSLMLTISWTPRTGRDVGEYHDVESSVDRDNKVRAINACTLVASVRASRNSPPENSMTFTVL</sequence>
<name>A0AAE0Z5J0_9GAST</name>
<dbReference type="EMBL" id="JAWDGP010004573">
    <property type="protein sequence ID" value="KAK3763279.1"/>
    <property type="molecule type" value="Genomic_DNA"/>
</dbReference>
<organism evidence="1 2">
    <name type="scientific">Elysia crispata</name>
    <name type="common">lettuce slug</name>
    <dbReference type="NCBI Taxonomy" id="231223"/>
    <lineage>
        <taxon>Eukaryota</taxon>
        <taxon>Metazoa</taxon>
        <taxon>Spiralia</taxon>
        <taxon>Lophotrochozoa</taxon>
        <taxon>Mollusca</taxon>
        <taxon>Gastropoda</taxon>
        <taxon>Heterobranchia</taxon>
        <taxon>Euthyneura</taxon>
        <taxon>Panpulmonata</taxon>
        <taxon>Sacoglossa</taxon>
        <taxon>Placobranchoidea</taxon>
        <taxon>Plakobranchidae</taxon>
        <taxon>Elysia</taxon>
    </lineage>
</organism>
<keyword evidence="2" id="KW-1185">Reference proteome</keyword>
<evidence type="ECO:0000313" key="1">
    <source>
        <dbReference type="EMBL" id="KAK3763279.1"/>
    </source>
</evidence>